<keyword evidence="3" id="KW-1185">Reference proteome</keyword>
<reference evidence="2 3" key="1">
    <citation type="submission" date="2018-10" db="EMBL/GenBank/DDBJ databases">
        <title>Butyricimonas faecalis sp. nov., isolated from human faeces and emended description of the genus Butyricimonas.</title>
        <authorList>
            <person name="Le Roy T."/>
            <person name="Van der Smissen P."/>
            <person name="Paquot A."/>
            <person name="Delzenne N."/>
            <person name="Muccioli G."/>
            <person name="Collet J.-F."/>
            <person name="Cani P.D."/>
        </authorList>
    </citation>
    <scope>NUCLEOTIDE SEQUENCE [LARGE SCALE GENOMIC DNA]</scope>
    <source>
        <strain evidence="2 3">H184</strain>
    </source>
</reference>
<gene>
    <name evidence="2" type="ORF">D8S85_07830</name>
</gene>
<evidence type="ECO:0000259" key="1">
    <source>
        <dbReference type="Pfam" id="PF12705"/>
    </source>
</evidence>
<dbReference type="InterPro" id="IPR011604">
    <property type="entry name" value="PDDEXK-like_dom_sf"/>
</dbReference>
<evidence type="ECO:0000313" key="2">
    <source>
        <dbReference type="EMBL" id="AZS29483.1"/>
    </source>
</evidence>
<protein>
    <submittedName>
        <fullName evidence="2">PD-(D/E)XK nuclease family protein</fullName>
    </submittedName>
</protein>
<dbReference type="Pfam" id="PF12705">
    <property type="entry name" value="PDDEXK_1"/>
    <property type="match status" value="1"/>
</dbReference>
<dbReference type="InterPro" id="IPR027417">
    <property type="entry name" value="P-loop_NTPase"/>
</dbReference>
<dbReference type="OrthoDB" id="9762792at2"/>
<proteinExistence type="predicted"/>
<dbReference type="InterPro" id="IPR038726">
    <property type="entry name" value="PDDEXK_AddAB-type"/>
</dbReference>
<dbReference type="Gene3D" id="3.90.320.10">
    <property type="match status" value="1"/>
</dbReference>
<accession>A0A3S9VSD2</accession>
<organism evidence="2 3">
    <name type="scientific">Butyricimonas faecalis</name>
    <dbReference type="NCBI Taxonomy" id="2093856"/>
    <lineage>
        <taxon>Bacteria</taxon>
        <taxon>Pseudomonadati</taxon>
        <taxon>Bacteroidota</taxon>
        <taxon>Bacteroidia</taxon>
        <taxon>Bacteroidales</taxon>
        <taxon>Odoribacteraceae</taxon>
        <taxon>Butyricimonas</taxon>
    </lineage>
</organism>
<evidence type="ECO:0000313" key="3">
    <source>
        <dbReference type="Proteomes" id="UP000270673"/>
    </source>
</evidence>
<dbReference type="EMBL" id="CP032819">
    <property type="protein sequence ID" value="AZS29483.1"/>
    <property type="molecule type" value="Genomic_DNA"/>
</dbReference>
<dbReference type="SUPFAM" id="SSF52540">
    <property type="entry name" value="P-loop containing nucleoside triphosphate hydrolases"/>
    <property type="match status" value="1"/>
</dbReference>
<feature type="domain" description="PD-(D/E)XK endonuclease-like" evidence="1">
    <location>
        <begin position="654"/>
        <end position="941"/>
    </location>
</feature>
<sequence>MNSFLHLLAKDLIQKYGYHFDNLTILFPNKRAGLFLAQELAQLIDRPVWMPEILTLSEFIERQTGLKKAEELTLIIKLYKTYQEYAGTTERFDDFYFWGNMLLGDFDDIDKYLVDAKDLFSNITALQEIESTFPYLTPEQVEFIQSFWRSFNSEKYSREQQEFLNVWDKLYPTYTRFKAKLLAENLCYEGMGQRLFCEQLSRHHTDRQLIFAGFNALNQCEKRIFSYFRDNRQALFYWDYDLYYSANDNHEAGLYIRENMKLFPNALGLEHFNNFRYNDKAIEYISVPSTIGQAKLIPTLLEQIHPERQDAYTDTAIVLCDESLLTPVIHSIPDTIDKINITMGYPAQNTSVAALIAMLGDLKHYAKKEGEMTHYYYKPVIALLNHKLIKSSCPEDVPKITNYINTNNIVYVAEKSLQFSEITRAIFSSSEENLLEYLLRILKQLITSIQPEGHEGLAIEKEFLFTIFTTIQGIKNTFIEENILPDNKFYLQIIHKILQGVSIPFSGEPLEGMQIMGLMETRMLDFKNLIILSANEGILPKGGHASSFIPYNLRLGFRLPTPEHMDALFAYYFYRLLQRSENIKLLYTDVTKGMSSGEMSRFLYQIKYESGLPIRETHFQNRISVQDNPTISIPKNPSIVEKLKSYTDENERGISPSALNTYMECHLKFYFKYIARIKEKEEMAEELDHRLLGTIFHQSTQSLYQTFPNGEITSEGLDALMKNDSLIEQHIQAAYEKLYDTTVSKMLESGANDLVLSVVKKYVKKVFEFDKTLCPFRVISMEKTYRMPVTISAFNHPIAVYVEGDIDRVDRVAQGTRVIDYKTGTDKTDLKDLPSIFDSNNKQRNKAAFQTLLYCMMYEYENPGTDPILPGIYSTKLLFTPNYSYLLKCNKEPIHRFKPYEPEFQDLLVQLLEKLFSPEVPFTQTELSEKCRSCSYNAICKRK</sequence>
<dbReference type="Proteomes" id="UP000270673">
    <property type="component" value="Chromosome"/>
</dbReference>
<dbReference type="KEGG" id="buy:D8S85_07830"/>
<dbReference type="RefSeq" id="WP_127074956.1">
    <property type="nucleotide sequence ID" value="NZ_CP032819.1"/>
</dbReference>
<name>A0A3S9VSD2_9BACT</name>
<dbReference type="AlphaFoldDB" id="A0A3S9VSD2"/>